<dbReference type="SUPFAM" id="SSF48498">
    <property type="entry name" value="Tetracyclin repressor-like, C-terminal domain"/>
    <property type="match status" value="1"/>
</dbReference>
<dbReference type="Pfam" id="PF17932">
    <property type="entry name" value="TetR_C_24"/>
    <property type="match status" value="1"/>
</dbReference>
<protein>
    <submittedName>
        <fullName evidence="7">Helix-turn-helix transcriptional regulator</fullName>
    </submittedName>
</protein>
<dbReference type="SUPFAM" id="SSF46689">
    <property type="entry name" value="Homeodomain-like"/>
    <property type="match status" value="1"/>
</dbReference>
<sequence length="260" mass="28846">MARQLRVGSGHREEVLTFVDHPERVGVSNGRGIAASTAKGWSTVTDTVTVGRTRGGERRERILAAAAELIADRGYHAVSMADIGISAGVVGPAIYRHFDSKAGLLAALFEQVIDTLLRRASAIVEQSRDDREALTALVADHVALVMEKRELAIVYYREVHNLPDHRRSRLRRKQRLYVEEWVHVLGELRPELDETELRAVVHGAIGAIQSTLQYRDTGMPPERVSVLLARMGHAVLGVPPCESHSEDRASHALPQRRGRR</sequence>
<dbReference type="Pfam" id="PF00440">
    <property type="entry name" value="TetR_N"/>
    <property type="match status" value="1"/>
</dbReference>
<name>A0A557XFA3_9MYCO</name>
<dbReference type="Gene3D" id="1.10.10.60">
    <property type="entry name" value="Homeodomain-like"/>
    <property type="match status" value="1"/>
</dbReference>
<dbReference type="Proteomes" id="UP000320513">
    <property type="component" value="Unassembled WGS sequence"/>
</dbReference>
<dbReference type="InterPro" id="IPR009057">
    <property type="entry name" value="Homeodomain-like_sf"/>
</dbReference>
<comment type="caution">
    <text evidence="7">The sequence shown here is derived from an EMBL/GenBank/DDBJ whole genome shotgun (WGS) entry which is preliminary data.</text>
</comment>
<dbReference type="GO" id="GO:0003700">
    <property type="term" value="F:DNA-binding transcription factor activity"/>
    <property type="evidence" value="ECO:0007669"/>
    <property type="project" value="TreeGrafter"/>
</dbReference>
<dbReference type="Gene3D" id="1.10.357.10">
    <property type="entry name" value="Tetracycline Repressor, domain 2"/>
    <property type="match status" value="1"/>
</dbReference>
<dbReference type="PANTHER" id="PTHR30055">
    <property type="entry name" value="HTH-TYPE TRANSCRIPTIONAL REGULATOR RUTR"/>
    <property type="match status" value="1"/>
</dbReference>
<evidence type="ECO:0000313" key="8">
    <source>
        <dbReference type="Proteomes" id="UP000320513"/>
    </source>
</evidence>
<evidence type="ECO:0000256" key="5">
    <source>
        <dbReference type="SAM" id="MobiDB-lite"/>
    </source>
</evidence>
<feature type="DNA-binding region" description="H-T-H motif" evidence="4">
    <location>
        <begin position="79"/>
        <end position="98"/>
    </location>
</feature>
<evidence type="ECO:0000256" key="2">
    <source>
        <dbReference type="ARBA" id="ARBA00023125"/>
    </source>
</evidence>
<dbReference type="PANTHER" id="PTHR30055:SF234">
    <property type="entry name" value="HTH-TYPE TRANSCRIPTIONAL REGULATOR BETI"/>
    <property type="match status" value="1"/>
</dbReference>
<dbReference type="AlphaFoldDB" id="A0A557XFA3"/>
<keyword evidence="3" id="KW-0804">Transcription</keyword>
<dbReference type="OrthoDB" id="4456617at2"/>
<dbReference type="InterPro" id="IPR001647">
    <property type="entry name" value="HTH_TetR"/>
</dbReference>
<accession>A0A557XFA3</accession>
<dbReference type="PROSITE" id="PS50977">
    <property type="entry name" value="HTH_TETR_2"/>
    <property type="match status" value="1"/>
</dbReference>
<dbReference type="InterPro" id="IPR050109">
    <property type="entry name" value="HTH-type_TetR-like_transc_reg"/>
</dbReference>
<keyword evidence="2 4" id="KW-0238">DNA-binding</keyword>
<evidence type="ECO:0000256" key="1">
    <source>
        <dbReference type="ARBA" id="ARBA00023015"/>
    </source>
</evidence>
<evidence type="ECO:0000313" key="7">
    <source>
        <dbReference type="EMBL" id="TVS84294.1"/>
    </source>
</evidence>
<keyword evidence="1" id="KW-0805">Transcription regulation</keyword>
<reference evidence="7 8" key="1">
    <citation type="submission" date="2019-07" db="EMBL/GenBank/DDBJ databases">
        <title>New Mycobacterium species.</title>
        <authorList>
            <person name="Tortoli E."/>
            <person name="Ghielmetti G."/>
            <person name="Friedel U."/>
            <person name="Trovato A."/>
        </authorList>
    </citation>
    <scope>NUCLEOTIDE SEQUENCE [LARGE SCALE GENOMIC DNA]</scope>
    <source>
        <strain evidence="7 8">16-83</strain>
    </source>
</reference>
<evidence type="ECO:0000256" key="4">
    <source>
        <dbReference type="PROSITE-ProRule" id="PRU00335"/>
    </source>
</evidence>
<feature type="region of interest" description="Disordered" evidence="5">
    <location>
        <begin position="239"/>
        <end position="260"/>
    </location>
</feature>
<proteinExistence type="predicted"/>
<evidence type="ECO:0000259" key="6">
    <source>
        <dbReference type="PROSITE" id="PS50977"/>
    </source>
</evidence>
<dbReference type="InterPro" id="IPR041490">
    <property type="entry name" value="KstR2_TetR_C"/>
</dbReference>
<gene>
    <name evidence="7" type="ORF">FPZ47_22010</name>
</gene>
<feature type="domain" description="HTH tetR-type" evidence="6">
    <location>
        <begin position="56"/>
        <end position="116"/>
    </location>
</feature>
<dbReference type="GO" id="GO:0000976">
    <property type="term" value="F:transcription cis-regulatory region binding"/>
    <property type="evidence" value="ECO:0007669"/>
    <property type="project" value="TreeGrafter"/>
</dbReference>
<organism evidence="7 8">
    <name type="scientific">Mycobacterium helveticum</name>
    <dbReference type="NCBI Taxonomy" id="2592811"/>
    <lineage>
        <taxon>Bacteria</taxon>
        <taxon>Bacillati</taxon>
        <taxon>Actinomycetota</taxon>
        <taxon>Actinomycetes</taxon>
        <taxon>Mycobacteriales</taxon>
        <taxon>Mycobacteriaceae</taxon>
        <taxon>Mycobacterium</taxon>
    </lineage>
</organism>
<dbReference type="InterPro" id="IPR036271">
    <property type="entry name" value="Tet_transcr_reg_TetR-rel_C_sf"/>
</dbReference>
<dbReference type="EMBL" id="VMQU01000122">
    <property type="protein sequence ID" value="TVS84294.1"/>
    <property type="molecule type" value="Genomic_DNA"/>
</dbReference>
<evidence type="ECO:0000256" key="3">
    <source>
        <dbReference type="ARBA" id="ARBA00023163"/>
    </source>
</evidence>
<keyword evidence="8" id="KW-1185">Reference proteome</keyword>
<dbReference type="PRINTS" id="PR00455">
    <property type="entry name" value="HTHTETR"/>
</dbReference>